<name>A0A0M0JW40_9EUKA</name>
<dbReference type="SUPFAM" id="SSF47616">
    <property type="entry name" value="GST C-terminal domain-like"/>
    <property type="match status" value="1"/>
</dbReference>
<dbReference type="InterPro" id="IPR004045">
    <property type="entry name" value="Glutathione_S-Trfase_N"/>
</dbReference>
<protein>
    <submittedName>
        <fullName evidence="4">Glutathione s-transferase</fullName>
    </submittedName>
</protein>
<feature type="domain" description="GST C-terminal" evidence="3">
    <location>
        <begin position="119"/>
        <end position="257"/>
    </location>
</feature>
<dbReference type="Pfam" id="PF13410">
    <property type="entry name" value="GST_C_2"/>
    <property type="match status" value="1"/>
</dbReference>
<dbReference type="SFLD" id="SFLDG00358">
    <property type="entry name" value="Main_(cytGST)"/>
    <property type="match status" value="1"/>
</dbReference>
<evidence type="ECO:0000259" key="3">
    <source>
        <dbReference type="PROSITE" id="PS50405"/>
    </source>
</evidence>
<dbReference type="OrthoDB" id="422574at2759"/>
<dbReference type="PROSITE" id="PS50405">
    <property type="entry name" value="GST_CTER"/>
    <property type="match status" value="1"/>
</dbReference>
<sequence>MRCRRSIQSIAGALRDVVERAGGSGVSASQGNILFGASSSSRVNKVQWAAAEVGVSYRQVEISTSELKLNDNYLRINSKGTVPTWVECDSPVPFVLNESNTIVAHLAMTQGGSRLDPRDPRLRMLAWQWQEYGETTLQPALSPVWWGYKFGSGYPLGQGSALVPLEPAKLAASVQKAIRAWAAVDAHLAADGRPFMLGDDLTFGDITCGVHANRLFQMGAEGPDGRFEHLRALRAWYDRLLARPAYVKLVVAPTLKV</sequence>
<dbReference type="SUPFAM" id="SSF52833">
    <property type="entry name" value="Thioredoxin-like"/>
    <property type="match status" value="1"/>
</dbReference>
<dbReference type="PROSITE" id="PS50404">
    <property type="entry name" value="GST_NTER"/>
    <property type="match status" value="1"/>
</dbReference>
<reference evidence="5" key="1">
    <citation type="journal article" date="2015" name="PLoS Genet.">
        <title>Genome Sequence and Transcriptome Analyses of Chrysochromulina tobin: Metabolic Tools for Enhanced Algal Fitness in the Prominent Order Prymnesiales (Haptophyceae).</title>
        <authorList>
            <person name="Hovde B.T."/>
            <person name="Deodato C.R."/>
            <person name="Hunsperger H.M."/>
            <person name="Ryken S.A."/>
            <person name="Yost W."/>
            <person name="Jha R.K."/>
            <person name="Patterson J."/>
            <person name="Monnat R.J. Jr."/>
            <person name="Barlow S.B."/>
            <person name="Starkenburg S.R."/>
            <person name="Cattolico R.A."/>
        </authorList>
    </citation>
    <scope>NUCLEOTIDE SEQUENCE</scope>
    <source>
        <strain evidence="5">CCMP291</strain>
    </source>
</reference>
<accession>A0A0M0JW40</accession>
<organism evidence="4 5">
    <name type="scientific">Chrysochromulina tobinii</name>
    <dbReference type="NCBI Taxonomy" id="1460289"/>
    <lineage>
        <taxon>Eukaryota</taxon>
        <taxon>Haptista</taxon>
        <taxon>Haptophyta</taxon>
        <taxon>Prymnesiophyceae</taxon>
        <taxon>Prymnesiales</taxon>
        <taxon>Chrysochromulinaceae</taxon>
        <taxon>Chrysochromulina</taxon>
    </lineage>
</organism>
<keyword evidence="5" id="KW-1185">Reference proteome</keyword>
<proteinExistence type="inferred from homology"/>
<dbReference type="Proteomes" id="UP000037460">
    <property type="component" value="Unassembled WGS sequence"/>
</dbReference>
<dbReference type="CDD" id="cd00570">
    <property type="entry name" value="GST_N_family"/>
    <property type="match status" value="1"/>
</dbReference>
<dbReference type="InterPro" id="IPR040079">
    <property type="entry name" value="Glutathione_S-Trfase"/>
</dbReference>
<keyword evidence="4" id="KW-0808">Transferase</keyword>
<dbReference type="EMBL" id="JWZX01002132">
    <property type="protein sequence ID" value="KOO30896.1"/>
    <property type="molecule type" value="Genomic_DNA"/>
</dbReference>
<dbReference type="GO" id="GO:0016740">
    <property type="term" value="F:transferase activity"/>
    <property type="evidence" value="ECO:0007669"/>
    <property type="project" value="UniProtKB-KW"/>
</dbReference>
<dbReference type="AlphaFoldDB" id="A0A0M0JW40"/>
<dbReference type="Gene3D" id="1.20.1050.10">
    <property type="match status" value="1"/>
</dbReference>
<dbReference type="InterPro" id="IPR036282">
    <property type="entry name" value="Glutathione-S-Trfase_C_sf"/>
</dbReference>
<dbReference type="InterPro" id="IPR036249">
    <property type="entry name" value="Thioredoxin-like_sf"/>
</dbReference>
<dbReference type="PANTHER" id="PTHR44051:SF19">
    <property type="entry name" value="DISULFIDE-BOND OXIDOREDUCTASE YFCG"/>
    <property type="match status" value="1"/>
</dbReference>
<evidence type="ECO:0000313" key="4">
    <source>
        <dbReference type="EMBL" id="KOO30896.1"/>
    </source>
</evidence>
<evidence type="ECO:0000256" key="1">
    <source>
        <dbReference type="ARBA" id="ARBA00007409"/>
    </source>
</evidence>
<evidence type="ECO:0000313" key="5">
    <source>
        <dbReference type="Proteomes" id="UP000037460"/>
    </source>
</evidence>
<dbReference type="InterPro" id="IPR010987">
    <property type="entry name" value="Glutathione-S-Trfase_C-like"/>
</dbReference>
<gene>
    <name evidence="4" type="ORF">Ctob_007151</name>
</gene>
<dbReference type="PANTHER" id="PTHR44051">
    <property type="entry name" value="GLUTATHIONE S-TRANSFERASE-RELATED"/>
    <property type="match status" value="1"/>
</dbReference>
<dbReference type="Gene3D" id="3.40.30.10">
    <property type="entry name" value="Glutaredoxin"/>
    <property type="match status" value="1"/>
</dbReference>
<comment type="caution">
    <text evidence="4">The sequence shown here is derived from an EMBL/GenBank/DDBJ whole genome shotgun (WGS) entry which is preliminary data.</text>
</comment>
<dbReference type="Pfam" id="PF02798">
    <property type="entry name" value="GST_N"/>
    <property type="match status" value="1"/>
</dbReference>
<dbReference type="SFLD" id="SFLDS00019">
    <property type="entry name" value="Glutathione_Transferase_(cytos"/>
    <property type="match status" value="1"/>
</dbReference>
<evidence type="ECO:0000259" key="2">
    <source>
        <dbReference type="PROSITE" id="PS50404"/>
    </source>
</evidence>
<feature type="domain" description="GST N-terminal" evidence="2">
    <location>
        <begin position="30"/>
        <end position="114"/>
    </location>
</feature>
<comment type="similarity">
    <text evidence="1">Belongs to the GST superfamily.</text>
</comment>